<dbReference type="OrthoDB" id="435460at2759"/>
<gene>
    <name evidence="2" type="ORF">C0991_000057</name>
    <name evidence="3" type="ORF">C0991_000058</name>
</gene>
<evidence type="ECO:0000256" key="1">
    <source>
        <dbReference type="SAM" id="Phobius"/>
    </source>
</evidence>
<evidence type="ECO:0000313" key="3">
    <source>
        <dbReference type="EMBL" id="AYE93121.1"/>
    </source>
</evidence>
<feature type="transmembrane region" description="Helical" evidence="1">
    <location>
        <begin position="71"/>
        <end position="90"/>
    </location>
</feature>
<feature type="transmembrane region" description="Helical" evidence="1">
    <location>
        <begin position="20"/>
        <end position="50"/>
    </location>
</feature>
<dbReference type="AlphaFoldDB" id="A0A386TY38"/>
<keyword evidence="1" id="KW-0812">Transmembrane</keyword>
<protein>
    <submittedName>
        <fullName evidence="2">Uncharacterized protein</fullName>
    </submittedName>
</protein>
<proteinExistence type="predicted"/>
<organism evidence="2">
    <name type="scientific">Blastosporella zonata</name>
    <dbReference type="NCBI Taxonomy" id="530045"/>
    <lineage>
        <taxon>Eukaryota</taxon>
        <taxon>Fungi</taxon>
        <taxon>Dikarya</taxon>
        <taxon>Basidiomycota</taxon>
        <taxon>Agaricomycotina</taxon>
        <taxon>Agaricomycetes</taxon>
        <taxon>Agaricomycetidae</taxon>
        <taxon>Agaricales</taxon>
        <taxon>Tricholomatineae</taxon>
        <taxon>Lyophyllaceae</taxon>
        <taxon>Blastosporella</taxon>
    </lineage>
</organism>
<keyword evidence="1" id="KW-0472">Membrane</keyword>
<name>A0A386TY38_9AGAR</name>
<sequence>MEVILYVKQLLGVTSSDVLVLYAISILILAVLSLLCFINIIWYIYVSYFLSKNKYLLNQMEKRIWLKNFINLYKTTTTGFIMLELVLYFLSTGTIIQTSLKIVYYS</sequence>
<dbReference type="EMBL" id="MH725792">
    <property type="protein sequence ID" value="AYE93120.1"/>
    <property type="molecule type" value="Genomic_DNA"/>
</dbReference>
<keyword evidence="1" id="KW-1133">Transmembrane helix</keyword>
<keyword evidence="2" id="KW-0496">Mitochondrion</keyword>
<geneLocation type="mitochondrion" evidence="2"/>
<accession>A0A386TY38</accession>
<evidence type="ECO:0000313" key="2">
    <source>
        <dbReference type="EMBL" id="AYE93120.1"/>
    </source>
</evidence>
<reference evidence="2" key="1">
    <citation type="submission" date="2018-08" db="EMBL/GenBank/DDBJ databases">
        <title>Comparative mitochondrial genomics of the basidiomycete Termitomyces.</title>
        <authorList>
            <person name="Nieuwenhuis M."/>
        </authorList>
    </citation>
    <scope>NUCLEOTIDE SEQUENCE</scope>
    <source>
        <strain evidence="2">Bzo6</strain>
    </source>
</reference>
<dbReference type="EMBL" id="MH725792">
    <property type="protein sequence ID" value="AYE93121.1"/>
    <property type="molecule type" value="Genomic_DNA"/>
</dbReference>